<dbReference type="Proteomes" id="UP000198427">
    <property type="component" value="Unassembled WGS sequence"/>
</dbReference>
<comment type="caution">
    <text evidence="2">The sequence shown here is derived from an EMBL/GenBank/DDBJ whole genome shotgun (WGS) entry which is preliminary data.</text>
</comment>
<feature type="signal peptide" evidence="1">
    <location>
        <begin position="1"/>
        <end position="27"/>
    </location>
</feature>
<name>A0AA94IUL5_9BACT</name>
<gene>
    <name evidence="2" type="ORF">SAMN06265364_11833</name>
</gene>
<protein>
    <submittedName>
        <fullName evidence="2">Uncharacterized protein</fullName>
    </submittedName>
</protein>
<reference evidence="2 3" key="1">
    <citation type="submission" date="2017-06" db="EMBL/GenBank/DDBJ databases">
        <authorList>
            <person name="Varghese N."/>
            <person name="Submissions S."/>
        </authorList>
    </citation>
    <scope>NUCLEOTIDE SEQUENCE [LARGE SCALE GENOMIC DNA]</scope>
    <source>
        <strain evidence="2 3">DSM 26989</strain>
    </source>
</reference>
<evidence type="ECO:0000313" key="3">
    <source>
        <dbReference type="Proteomes" id="UP000198427"/>
    </source>
</evidence>
<feature type="chain" id="PRO_5041714481" evidence="1">
    <location>
        <begin position="28"/>
        <end position="949"/>
    </location>
</feature>
<dbReference type="NCBIfam" id="NF038128">
    <property type="entry name" value="choice_anch_J"/>
    <property type="match status" value="1"/>
</dbReference>
<dbReference type="AlphaFoldDB" id="A0AA94IUL5"/>
<organism evidence="2 3">
    <name type="scientific">Prevotella jejuni</name>
    <dbReference type="NCBI Taxonomy" id="1177574"/>
    <lineage>
        <taxon>Bacteria</taxon>
        <taxon>Pseudomonadati</taxon>
        <taxon>Bacteroidota</taxon>
        <taxon>Bacteroidia</taxon>
        <taxon>Bacteroidales</taxon>
        <taxon>Prevotellaceae</taxon>
        <taxon>Prevotella</taxon>
    </lineage>
</organism>
<keyword evidence="1" id="KW-0732">Signal</keyword>
<sequence>MSMKHFYLSAKLFVSLCLVGFTNTLYAQNGISRSVSHASQLTAEQATVELLEDPYFYSFNNGKPAQWETAGTVTQLKAGDRYSSDTGFGIGIMTASDAEGYLKQVIDLKRTGKEVAEGDELECLIHYCTMESSRTEGPFRLALRWLDAAGNEVESNEKAFIHNPEVYFGRMKAYGELKFRTVCPAGAVRLEFSLLVAPGSQVRMDDFSVLRLSDRDKTPLVAILPQYRTMTGEVGQAKSFPVALQGMHLATEQVPNFSGSQSSSVMQLDVEKLPKNGTLKANLTITPRTAGVYVGANTYKLRFSGADEENSGMLSLTGYFKKAGTTPTIKLKLGKAREMSAAPGKADEQTLEFEINDVITNVNLALKHGENTPFRIDKSQYYYATRTGKLYQSPVKVTFAPREAGVYEAELSVSSVLADTLVIKLKGVSQVAATADLVEKFTADRAMDSRFTGAAWKGYHKFDLGYWKLNGNWNSTSNVMLTAKDTLYYDELVADGVNTLQLSPVGSAAKCTAEYSVDGGGHWSSVGAADGEGKFIVGTHRPTLVRFVTSERVELQGVTISPNAAEARKTYDKIEDAMLKGADNEPLAVLDETFSGLRHTRILGLKGWQNLTVRGERPFYAWQQKNADQSVVENEVAQISFLKYGVVDKREHESWLISPTLSYKKAQSKDLTFSVMYRNQTTNGEEQFGFYIIIEKDGKATPYYIDLSAYVPAGVKLEPDMWFDYRIDLSKVEGLTIDDKFHVAFSYYSPVGGNETSLNFMIDDVTFGRTDLPELSVDNDFIKFAFRSGQEMTPQPLNIYSDRTTAPVTITLTPSTQKKYFKLSHEKLPLEGGAMAVGFKSNDSKTHAAALLIQTRGAESIVVKLLAQPVTDGISSVTSSSDGSLMPVVNGTELTVNGTYQMYQLFSTDGSLLQQGSYQQRIDLSGVQPSVLILKLNTGKDVRTFTLKR</sequence>
<evidence type="ECO:0000313" key="2">
    <source>
        <dbReference type="EMBL" id="SNR90401.1"/>
    </source>
</evidence>
<keyword evidence="3" id="KW-1185">Reference proteome</keyword>
<dbReference type="Gene3D" id="2.60.120.200">
    <property type="match status" value="1"/>
</dbReference>
<dbReference type="EMBL" id="FZNZ01000018">
    <property type="protein sequence ID" value="SNR90401.1"/>
    <property type="molecule type" value="Genomic_DNA"/>
</dbReference>
<accession>A0AA94IUL5</accession>
<evidence type="ECO:0000256" key="1">
    <source>
        <dbReference type="SAM" id="SignalP"/>
    </source>
</evidence>
<proteinExistence type="predicted"/>